<reference evidence="2" key="1">
    <citation type="submission" date="2017-06" db="EMBL/GenBank/DDBJ databases">
        <authorList>
            <person name="Zhao X."/>
        </authorList>
    </citation>
    <scope>NUCLEOTIDE SEQUENCE [LARGE SCALE GENOMIC DNA]</scope>
</reference>
<sequence>MNVAVVLSLNNGPMSISFIAPNNAPTIEDIFKGKGQFAEVGSTDVGFSYLTPTDNFLTMMDLYGNHCGTKLTEQEIDQHFVATVTKKLTSAGYILYPETPDTLAAPSTDPRILRGVFNDFVIESSKLEDDKIEYRVSAGETTFFIVGINSQEGARGVSAMIDDYVESLRFLQTNLDETADMFPSETAVAEVAAPKVEEQVPVQQEENYLTSLVSELGADEPKSNTKSFVDSLVEKVAEPAKPVKQESPAEVNENVVNRAVLLVARRGEPCSLEVIFTGNDAAAMKDMNFLGYVTDAIKCHGQAVYVASDDRHILILDDKLAKNYLLLLTNAVKDMKLNVQIDRRSPEQEPLRTDTVYL</sequence>
<evidence type="ECO:0000313" key="2">
    <source>
        <dbReference type="Proteomes" id="UP000223363"/>
    </source>
</evidence>
<proteinExistence type="predicted"/>
<evidence type="ECO:0000313" key="1">
    <source>
        <dbReference type="EMBL" id="ATA65361.1"/>
    </source>
</evidence>
<protein>
    <submittedName>
        <fullName evidence="1">Uncharacterized protein</fullName>
    </submittedName>
</protein>
<accession>A0A289YV63</accession>
<dbReference type="EMBL" id="MF285618">
    <property type="protein sequence ID" value="ATA65361.1"/>
    <property type="molecule type" value="Genomic_DNA"/>
</dbReference>
<gene>
    <name evidence="1" type="ORF">2050HW_00026</name>
</gene>
<name>A0A289YV63_9CAUD</name>
<organism evidence="1 2">
    <name type="scientific">Serratia phage vB_SmaM_ 2050HW</name>
    <dbReference type="NCBI Taxonomy" id="2024252"/>
    <lineage>
        <taxon>Viruses</taxon>
        <taxon>Duplodnaviria</taxon>
        <taxon>Heunggongvirae</taxon>
        <taxon>Uroviricota</taxon>
        <taxon>Caudoviricetes</taxon>
        <taxon>Chimalliviridae</taxon>
        <taxon>Moabitevirus</taxon>
        <taxon>Moabitevirus mv2050HW</taxon>
    </lineage>
</organism>
<dbReference type="Proteomes" id="UP000223363">
    <property type="component" value="Segment"/>
</dbReference>
<keyword evidence="2" id="KW-1185">Reference proteome</keyword>